<evidence type="ECO:0000256" key="1">
    <source>
        <dbReference type="ARBA" id="ARBA00004651"/>
    </source>
</evidence>
<evidence type="ECO:0000256" key="7">
    <source>
        <dbReference type="SAM" id="Phobius"/>
    </source>
</evidence>
<evidence type="ECO:0000259" key="8">
    <source>
        <dbReference type="Pfam" id="PF01618"/>
    </source>
</evidence>
<comment type="subcellular location">
    <subcellularLocation>
        <location evidence="1">Cell membrane</location>
        <topology evidence="1">Multi-pass membrane protein</topology>
    </subcellularLocation>
    <subcellularLocation>
        <location evidence="6">Membrane</location>
        <topology evidence="6">Multi-pass membrane protein</topology>
    </subcellularLocation>
</comment>
<evidence type="ECO:0000256" key="3">
    <source>
        <dbReference type="ARBA" id="ARBA00022692"/>
    </source>
</evidence>
<keyword evidence="6" id="KW-0813">Transport</keyword>
<keyword evidence="5 7" id="KW-0472">Membrane</keyword>
<evidence type="ECO:0000256" key="4">
    <source>
        <dbReference type="ARBA" id="ARBA00022989"/>
    </source>
</evidence>
<dbReference type="Pfam" id="PF01618">
    <property type="entry name" value="MotA_ExbB"/>
    <property type="match status" value="1"/>
</dbReference>
<name>A0ABM7QL35_9GAMM</name>
<evidence type="ECO:0000256" key="6">
    <source>
        <dbReference type="RuleBase" id="RU004057"/>
    </source>
</evidence>
<keyword evidence="2" id="KW-1003">Cell membrane</keyword>
<dbReference type="PANTHER" id="PTHR30625:SF11">
    <property type="entry name" value="MOTA_TOLQ_EXBB PROTON CHANNEL DOMAIN-CONTAINING PROTEIN"/>
    <property type="match status" value="1"/>
</dbReference>
<sequence length="268" mass="29491">MSPPAQPSLDLDQAAGLFSERQIARPLIVALLITLALYPTLMHFLEPDALPDWIGRYLGNGYCRFMLALFVAGALYAVLQYLGLQSERRALIGRDTPDQDGRQSVRSRLQDWIDFLSGREQADAARVPVALRRWHDRTHAREDSVHLSDYVLLVRGRQHQHNFAPIGFAIWVLPMLGFIGTVLGITQAIGGLADSVAVTAVDGGGLGGVLGGLQFAFDTTFVGLVLVIPLMLALLVLRARAQTLDMLYYRRLLDRLFPDTSADPDAAD</sequence>
<dbReference type="InterPro" id="IPR002898">
    <property type="entry name" value="MotA_ExbB_proton_chnl"/>
</dbReference>
<evidence type="ECO:0000256" key="2">
    <source>
        <dbReference type="ARBA" id="ARBA00022475"/>
    </source>
</evidence>
<dbReference type="PANTHER" id="PTHR30625">
    <property type="entry name" value="PROTEIN TOLQ"/>
    <property type="match status" value="1"/>
</dbReference>
<evidence type="ECO:0000256" key="5">
    <source>
        <dbReference type="ARBA" id="ARBA00023136"/>
    </source>
</evidence>
<organism evidence="9 10">
    <name type="scientific">Allochromatium tepidum</name>
    <dbReference type="NCBI Taxonomy" id="553982"/>
    <lineage>
        <taxon>Bacteria</taxon>
        <taxon>Pseudomonadati</taxon>
        <taxon>Pseudomonadota</taxon>
        <taxon>Gammaproteobacteria</taxon>
        <taxon>Chromatiales</taxon>
        <taxon>Chromatiaceae</taxon>
        <taxon>Allochromatium</taxon>
    </lineage>
</organism>
<keyword evidence="10" id="KW-1185">Reference proteome</keyword>
<keyword evidence="3 7" id="KW-0812">Transmembrane</keyword>
<reference evidence="9 10" key="1">
    <citation type="submission" date="2021-04" db="EMBL/GenBank/DDBJ databases">
        <title>Complete genome sequencing of Allochromatium tepidum strain NZ.</title>
        <authorList>
            <person name="Tsukatani Y."/>
            <person name="Mori H."/>
        </authorList>
    </citation>
    <scope>NUCLEOTIDE SEQUENCE [LARGE SCALE GENOMIC DNA]</scope>
    <source>
        <strain evidence="9 10">NZ</strain>
    </source>
</reference>
<feature type="transmembrane region" description="Helical" evidence="7">
    <location>
        <begin position="215"/>
        <end position="237"/>
    </location>
</feature>
<feature type="transmembrane region" description="Helical" evidence="7">
    <location>
        <begin position="65"/>
        <end position="84"/>
    </location>
</feature>
<keyword evidence="6" id="KW-0653">Protein transport</keyword>
<keyword evidence="4 7" id="KW-1133">Transmembrane helix</keyword>
<protein>
    <recommendedName>
        <fullName evidence="8">MotA/TolQ/ExbB proton channel domain-containing protein</fullName>
    </recommendedName>
</protein>
<evidence type="ECO:0000313" key="10">
    <source>
        <dbReference type="Proteomes" id="UP000680679"/>
    </source>
</evidence>
<feature type="domain" description="MotA/TolQ/ExbB proton channel" evidence="8">
    <location>
        <begin position="158"/>
        <end position="244"/>
    </location>
</feature>
<gene>
    <name evidence="9" type="ORF">Atep_11400</name>
</gene>
<feature type="transmembrane region" description="Helical" evidence="7">
    <location>
        <begin position="27"/>
        <end position="45"/>
    </location>
</feature>
<proteinExistence type="inferred from homology"/>
<feature type="transmembrane region" description="Helical" evidence="7">
    <location>
        <begin position="163"/>
        <end position="185"/>
    </location>
</feature>
<dbReference type="EMBL" id="AP024563">
    <property type="protein sequence ID" value="BCU06463.1"/>
    <property type="molecule type" value="Genomic_DNA"/>
</dbReference>
<evidence type="ECO:0000313" key="9">
    <source>
        <dbReference type="EMBL" id="BCU06463.1"/>
    </source>
</evidence>
<comment type="similarity">
    <text evidence="6">Belongs to the exbB/tolQ family.</text>
</comment>
<dbReference type="Proteomes" id="UP000680679">
    <property type="component" value="Chromosome"/>
</dbReference>
<accession>A0ABM7QL35</accession>
<dbReference type="InterPro" id="IPR050790">
    <property type="entry name" value="ExbB/TolQ_transport"/>
</dbReference>
<dbReference type="RefSeq" id="WP_213380759.1">
    <property type="nucleotide sequence ID" value="NZ_AP024563.1"/>
</dbReference>